<dbReference type="PANTHER" id="PTHR36383:SF1">
    <property type="entry name" value="PROTEIN, PUTATIVE-RELATED"/>
    <property type="match status" value="1"/>
</dbReference>
<dbReference type="EMBL" id="JBEAFC010000010">
    <property type="protein sequence ID" value="KAL1539222.1"/>
    <property type="molecule type" value="Genomic_DNA"/>
</dbReference>
<feature type="transmembrane region" description="Helical" evidence="2">
    <location>
        <begin position="268"/>
        <end position="290"/>
    </location>
</feature>
<comment type="caution">
    <text evidence="3">The sequence shown here is derived from an EMBL/GenBank/DDBJ whole genome shotgun (WGS) entry which is preliminary data.</text>
</comment>
<evidence type="ECO:0000313" key="4">
    <source>
        <dbReference type="Proteomes" id="UP001567538"/>
    </source>
</evidence>
<reference evidence="3 4" key="1">
    <citation type="submission" date="2024-06" db="EMBL/GenBank/DDBJ databases">
        <title>A chromosome level genome sequence of Diviner's sage (Salvia divinorum).</title>
        <authorList>
            <person name="Ford S.A."/>
            <person name="Ro D.-K."/>
            <person name="Ness R.W."/>
            <person name="Phillips M.A."/>
        </authorList>
    </citation>
    <scope>NUCLEOTIDE SEQUENCE [LARGE SCALE GENOMIC DNA]</scope>
    <source>
        <strain evidence="3">SAF-2024a</strain>
        <tissue evidence="3">Leaf</tissue>
    </source>
</reference>
<dbReference type="Proteomes" id="UP001567538">
    <property type="component" value="Unassembled WGS sequence"/>
</dbReference>
<feature type="transmembrane region" description="Helical" evidence="2">
    <location>
        <begin position="201"/>
        <end position="222"/>
    </location>
</feature>
<dbReference type="PANTHER" id="PTHR36383">
    <property type="entry name" value="OS09G0529350 PROTEIN"/>
    <property type="match status" value="1"/>
</dbReference>
<proteinExistence type="predicted"/>
<accession>A0ABD1G5R3</accession>
<evidence type="ECO:0000256" key="1">
    <source>
        <dbReference type="SAM" id="Coils"/>
    </source>
</evidence>
<keyword evidence="2" id="KW-0472">Membrane</keyword>
<keyword evidence="4" id="KW-1185">Reference proteome</keyword>
<protein>
    <recommendedName>
        <fullName evidence="5">Homer protein</fullName>
    </recommendedName>
</protein>
<gene>
    <name evidence="3" type="ORF">AAHA92_27869</name>
</gene>
<dbReference type="AlphaFoldDB" id="A0ABD1G5R3"/>
<evidence type="ECO:0000313" key="3">
    <source>
        <dbReference type="EMBL" id="KAL1539222.1"/>
    </source>
</evidence>
<keyword evidence="1" id="KW-0175">Coiled coil</keyword>
<feature type="coiled-coil region" evidence="1">
    <location>
        <begin position="81"/>
        <end position="156"/>
    </location>
</feature>
<evidence type="ECO:0000256" key="2">
    <source>
        <dbReference type="SAM" id="Phobius"/>
    </source>
</evidence>
<evidence type="ECO:0008006" key="5">
    <source>
        <dbReference type="Google" id="ProtNLM"/>
    </source>
</evidence>
<sequence>MVTIITTSTRNPCSSLIPQICFHNIVPSARLALFPSSLAAAALVVKCSNNGSPASDEGSLKDILTGMVDERVEQLLNKEENKALLQGLEQASSRVEIAKRQLAEIQKQETEARVMREYIDQLESKASEIAESQKEISEARAMVEEAELSLNSASKEMESGMSDKEKERLQSVIAASVSAVIGTLAELPISLSRVTSNTQLILPLAITFVSCALFGVTFRYAIRRDLDNFQLKAGTSAAFGCVKGLAMLEAGAPLELNASSIVSHAFDAAVYVSESLLIFLFAGVALDFCIKLRILSPFPIE</sequence>
<keyword evidence="2" id="KW-1133">Transmembrane helix</keyword>
<keyword evidence="2" id="KW-0812">Transmembrane</keyword>
<organism evidence="3 4">
    <name type="scientific">Salvia divinorum</name>
    <name type="common">Maria pastora</name>
    <name type="synonym">Diviner's sage</name>
    <dbReference type="NCBI Taxonomy" id="28513"/>
    <lineage>
        <taxon>Eukaryota</taxon>
        <taxon>Viridiplantae</taxon>
        <taxon>Streptophyta</taxon>
        <taxon>Embryophyta</taxon>
        <taxon>Tracheophyta</taxon>
        <taxon>Spermatophyta</taxon>
        <taxon>Magnoliopsida</taxon>
        <taxon>eudicotyledons</taxon>
        <taxon>Gunneridae</taxon>
        <taxon>Pentapetalae</taxon>
        <taxon>asterids</taxon>
        <taxon>lamiids</taxon>
        <taxon>Lamiales</taxon>
        <taxon>Lamiaceae</taxon>
        <taxon>Nepetoideae</taxon>
        <taxon>Mentheae</taxon>
        <taxon>Salviinae</taxon>
        <taxon>Salvia</taxon>
        <taxon>Salvia subgen. Calosphace</taxon>
    </lineage>
</organism>
<name>A0ABD1G5R3_SALDI</name>